<dbReference type="InterPro" id="IPR012472">
    <property type="entry name" value="MCP1_TM"/>
</dbReference>
<dbReference type="InterPro" id="IPR039960">
    <property type="entry name" value="MCP1"/>
</dbReference>
<feature type="transmembrane region" description="Helical" evidence="1">
    <location>
        <begin position="46"/>
        <end position="68"/>
    </location>
</feature>
<evidence type="ECO:0000313" key="3">
    <source>
        <dbReference type="EMBL" id="CDO93607.1"/>
    </source>
</evidence>
<feature type="transmembrane region" description="Helical" evidence="1">
    <location>
        <begin position="160"/>
        <end position="182"/>
    </location>
</feature>
<feature type="domain" description="Mitochondrial adapter protein MCP1 transmembrane" evidence="2">
    <location>
        <begin position="167"/>
        <end position="260"/>
    </location>
</feature>
<dbReference type="GO" id="GO:0055088">
    <property type="term" value="P:lipid homeostasis"/>
    <property type="evidence" value="ECO:0007669"/>
    <property type="project" value="InterPro"/>
</dbReference>
<reference evidence="3 4" key="1">
    <citation type="submission" date="2014-03" db="EMBL/GenBank/DDBJ databases">
        <title>The genome of Kluyveromyces dobzhanskii.</title>
        <authorList>
            <person name="Nystedt B."/>
            <person name="Astrom S."/>
        </authorList>
    </citation>
    <scope>NUCLEOTIDE SEQUENCE [LARGE SCALE GENOMIC DNA]</scope>
    <source>
        <strain evidence="3 4">CBS 2104</strain>
    </source>
</reference>
<protein>
    <submittedName>
        <fullName evidence="3">WGS project CCBQ000000000 data, contig 00104</fullName>
    </submittedName>
</protein>
<dbReference type="EMBL" id="CCBQ010000026">
    <property type="protein sequence ID" value="CDO93607.1"/>
    <property type="molecule type" value="Genomic_DNA"/>
</dbReference>
<dbReference type="PANTHER" id="PTHR38409:SF1">
    <property type="entry name" value="MITOCHONDRIAL ADAPTER PROTEIN MCP1"/>
    <property type="match status" value="1"/>
</dbReference>
<feature type="transmembrane region" description="Helical" evidence="1">
    <location>
        <begin position="88"/>
        <end position="110"/>
    </location>
</feature>
<accession>A0A0A8L3Y9</accession>
<dbReference type="PANTHER" id="PTHR38409">
    <property type="entry name" value="MDM10-COMPLEMENTING PROTEIN 1"/>
    <property type="match status" value="1"/>
</dbReference>
<keyword evidence="1" id="KW-0472">Membrane</keyword>
<dbReference type="AlphaFoldDB" id="A0A0A8L3Y9"/>
<dbReference type="OrthoDB" id="10259513at2759"/>
<feature type="domain" description="Mitochondrial adapter protein MCP1 transmembrane" evidence="2">
    <location>
        <begin position="54"/>
        <end position="151"/>
    </location>
</feature>
<keyword evidence="4" id="KW-1185">Reference proteome</keyword>
<dbReference type="GO" id="GO:0007005">
    <property type="term" value="P:mitochondrion organization"/>
    <property type="evidence" value="ECO:0007669"/>
    <property type="project" value="TreeGrafter"/>
</dbReference>
<name>A0A0A8L3Y9_9SACH</name>
<dbReference type="Proteomes" id="UP000031516">
    <property type="component" value="Unassembled WGS sequence"/>
</dbReference>
<keyword evidence="1" id="KW-0812">Transmembrane</keyword>
<dbReference type="GO" id="GO:0005741">
    <property type="term" value="C:mitochondrial outer membrane"/>
    <property type="evidence" value="ECO:0007669"/>
    <property type="project" value="TreeGrafter"/>
</dbReference>
<keyword evidence="1" id="KW-1133">Transmembrane helix</keyword>
<dbReference type="Pfam" id="PF07950">
    <property type="entry name" value="MCP1_TM"/>
    <property type="match status" value="2"/>
</dbReference>
<comment type="caution">
    <text evidence="3">The sequence shown here is derived from an EMBL/GenBank/DDBJ whole genome shotgun (WGS) entry which is preliminary data.</text>
</comment>
<evidence type="ECO:0000256" key="1">
    <source>
        <dbReference type="SAM" id="Phobius"/>
    </source>
</evidence>
<proteinExistence type="predicted"/>
<feature type="transmembrane region" description="Helical" evidence="1">
    <location>
        <begin position="243"/>
        <end position="262"/>
    </location>
</feature>
<evidence type="ECO:0000259" key="2">
    <source>
        <dbReference type="Pfam" id="PF07950"/>
    </source>
</evidence>
<sequence>MAAKNLTPLKPIPTKHIDPDLAKDPKDDNIGLSIKVKWFLRWTQKWSLFPLVTYFPLHGINALILPALEPSSVPNDTLMMIRELTCGIGSSLIWTGISIHVLSGLALRILKKLQSPPKRQKAESFLETQSVAQSKIGLVGGLSGYFIGIKRNLQYNPQELTGWLLTPVLLFHGALMKWLPAAAKVDIDFDFIKWLLNKDRDLFSRVGFGYGPLIALIGLGSYHIIAGSVQYMHVRSLKARKRIMNFILLLICSGMFGLSRLSSEAVFGMDKYYKPILKTLSLS</sequence>
<gene>
    <name evidence="3" type="ORF">KLDO_g1903</name>
</gene>
<organism evidence="3 4">
    <name type="scientific">Kluyveromyces dobzhanskii CBS 2104</name>
    <dbReference type="NCBI Taxonomy" id="1427455"/>
    <lineage>
        <taxon>Eukaryota</taxon>
        <taxon>Fungi</taxon>
        <taxon>Dikarya</taxon>
        <taxon>Ascomycota</taxon>
        <taxon>Saccharomycotina</taxon>
        <taxon>Saccharomycetes</taxon>
        <taxon>Saccharomycetales</taxon>
        <taxon>Saccharomycetaceae</taxon>
        <taxon>Kluyveromyces</taxon>
    </lineage>
</organism>
<evidence type="ECO:0000313" key="4">
    <source>
        <dbReference type="Proteomes" id="UP000031516"/>
    </source>
</evidence>
<feature type="transmembrane region" description="Helical" evidence="1">
    <location>
        <begin position="202"/>
        <end position="222"/>
    </location>
</feature>